<dbReference type="Proteomes" id="UP000070700">
    <property type="component" value="Unassembled WGS sequence"/>
</dbReference>
<proteinExistence type="predicted"/>
<dbReference type="RefSeq" id="XP_018062777.1">
    <property type="nucleotide sequence ID" value="XM_018221637.1"/>
</dbReference>
<evidence type="ECO:0000313" key="3">
    <source>
        <dbReference type="Proteomes" id="UP000070700"/>
    </source>
</evidence>
<organism evidence="2 3">
    <name type="scientific">Mollisia scopiformis</name>
    <name type="common">Conifer needle endophyte fungus</name>
    <name type="synonym">Phialocephala scopiformis</name>
    <dbReference type="NCBI Taxonomy" id="149040"/>
    <lineage>
        <taxon>Eukaryota</taxon>
        <taxon>Fungi</taxon>
        <taxon>Dikarya</taxon>
        <taxon>Ascomycota</taxon>
        <taxon>Pezizomycotina</taxon>
        <taxon>Leotiomycetes</taxon>
        <taxon>Helotiales</taxon>
        <taxon>Mollisiaceae</taxon>
        <taxon>Mollisia</taxon>
    </lineage>
</organism>
<evidence type="ECO:0000256" key="1">
    <source>
        <dbReference type="SAM" id="MobiDB-lite"/>
    </source>
</evidence>
<dbReference type="KEGG" id="psco:LY89DRAFT_764530"/>
<sequence>MERITIAELFTCGHVGLSSVVPSSRSSLLSRKLWSRVRSVAATQDISDSQQIERNVACSKCQDQERRRQAEIDRQNLFCESNFWITIHKAHEETQGNTFPADECSDCAHQRQLYSLLCEGTDGTESSNSDSLFTSPSATSKIISDQSSTSSLNSEEGRQIDEFSGMSSYSTTLSESWESFLSDPRNVLVLEPSSPPRRVVDPGTVEGQAEVSNTSYRGRQIIDPGTEEGTERLERIRTHFKIPEGVPLSELPEHIPTERDIINPLSIDLTPEMLGFRALLQEQETLDAEYVEEASNYDLPGSPDIQGEEDATETNSNSADDDAIDALFDDIYSSYGGKEEDSAPVDTLSPTTTLESTALEPDTLASASTSPELVSVEETTPERNIEESSTTPEPVATLATAPLRPITPIKRTSTVKPTSTRKPAIPKPTAVPIRKPAAVKAGPPKAAWK</sequence>
<feature type="compositionally biased region" description="Polar residues" evidence="1">
    <location>
        <begin position="410"/>
        <end position="421"/>
    </location>
</feature>
<protein>
    <submittedName>
        <fullName evidence="2">Uncharacterized protein</fullName>
    </submittedName>
</protein>
<keyword evidence="3" id="KW-1185">Reference proteome</keyword>
<feature type="region of interest" description="Disordered" evidence="1">
    <location>
        <begin position="354"/>
        <end position="449"/>
    </location>
</feature>
<dbReference type="OrthoDB" id="10690046at2759"/>
<dbReference type="AlphaFoldDB" id="A0A132B7P5"/>
<feature type="region of interest" description="Disordered" evidence="1">
    <location>
        <begin position="125"/>
        <end position="160"/>
    </location>
</feature>
<gene>
    <name evidence="2" type="ORF">LY89DRAFT_764530</name>
</gene>
<feature type="compositionally biased region" description="Low complexity" evidence="1">
    <location>
        <begin position="140"/>
        <end position="154"/>
    </location>
</feature>
<feature type="compositionally biased region" description="Polar residues" evidence="1">
    <location>
        <begin position="125"/>
        <end position="139"/>
    </location>
</feature>
<dbReference type="GeneID" id="28831363"/>
<reference evidence="2 3" key="1">
    <citation type="submission" date="2015-10" db="EMBL/GenBank/DDBJ databases">
        <title>Full genome of DAOMC 229536 Phialocephala scopiformis, a fungal endophyte of spruce producing the potent anti-insectan compound rugulosin.</title>
        <authorList>
            <consortium name="DOE Joint Genome Institute"/>
            <person name="Walker A.K."/>
            <person name="Frasz S.L."/>
            <person name="Seifert K.A."/>
            <person name="Miller J.D."/>
            <person name="Mondo S.J."/>
            <person name="Labutti K."/>
            <person name="Lipzen A."/>
            <person name="Dockter R."/>
            <person name="Kennedy M."/>
            <person name="Grigoriev I.V."/>
            <person name="Spatafora J.W."/>
        </authorList>
    </citation>
    <scope>NUCLEOTIDE SEQUENCE [LARGE SCALE GENOMIC DNA]</scope>
    <source>
        <strain evidence="2 3">CBS 120377</strain>
    </source>
</reference>
<feature type="region of interest" description="Disordered" evidence="1">
    <location>
        <begin position="296"/>
        <end position="322"/>
    </location>
</feature>
<dbReference type="InParanoid" id="A0A132B7P5"/>
<feature type="compositionally biased region" description="Low complexity" evidence="1">
    <location>
        <begin position="435"/>
        <end position="449"/>
    </location>
</feature>
<evidence type="ECO:0000313" key="2">
    <source>
        <dbReference type="EMBL" id="KUJ08422.1"/>
    </source>
</evidence>
<name>A0A132B7P5_MOLSC</name>
<dbReference type="EMBL" id="KQ947435">
    <property type="protein sequence ID" value="KUJ08422.1"/>
    <property type="molecule type" value="Genomic_DNA"/>
</dbReference>
<accession>A0A132B7P5</accession>